<dbReference type="Gene3D" id="3.30.70.1060">
    <property type="entry name" value="Dimeric alpha+beta barrel"/>
    <property type="match status" value="1"/>
</dbReference>
<gene>
    <name evidence="3" type="ORF">Dfulv_10900</name>
</gene>
<organism evidence="3 4">
    <name type="scientific">Dactylosporangium fulvum</name>
    <dbReference type="NCBI Taxonomy" id="53359"/>
    <lineage>
        <taxon>Bacteria</taxon>
        <taxon>Bacillati</taxon>
        <taxon>Actinomycetota</taxon>
        <taxon>Actinomycetes</taxon>
        <taxon>Micromonosporales</taxon>
        <taxon>Micromonosporaceae</taxon>
        <taxon>Dactylosporangium</taxon>
    </lineage>
</organism>
<keyword evidence="4" id="KW-1185">Reference proteome</keyword>
<name>A0ABY5W3P9_9ACTN</name>
<dbReference type="InterPro" id="IPR011008">
    <property type="entry name" value="Dimeric_a/b-barrel"/>
</dbReference>
<dbReference type="Pfam" id="PF03795">
    <property type="entry name" value="YCII"/>
    <property type="match status" value="1"/>
</dbReference>
<accession>A0ABY5W3P9</accession>
<dbReference type="SUPFAM" id="SSF54909">
    <property type="entry name" value="Dimeric alpha+beta barrel"/>
    <property type="match status" value="1"/>
</dbReference>
<reference evidence="3" key="2">
    <citation type="submission" date="2022-09" db="EMBL/GenBank/DDBJ databases">
        <title>Biosynthetic gene clusters of Dactylosporangioum fulvum.</title>
        <authorList>
            <person name="Caradec T."/>
        </authorList>
    </citation>
    <scope>NUCLEOTIDE SEQUENCE</scope>
    <source>
        <strain evidence="3">NRRL B-16292</strain>
    </source>
</reference>
<feature type="domain" description="YCII-related" evidence="2">
    <location>
        <begin position="17"/>
        <end position="108"/>
    </location>
</feature>
<dbReference type="RefSeq" id="WP_259862638.1">
    <property type="nucleotide sequence ID" value="NZ_BAAAST010000069.1"/>
</dbReference>
<dbReference type="Proteomes" id="UP001059617">
    <property type="component" value="Chromosome"/>
</dbReference>
<evidence type="ECO:0000313" key="4">
    <source>
        <dbReference type="Proteomes" id="UP001059617"/>
    </source>
</evidence>
<proteinExistence type="inferred from homology"/>
<evidence type="ECO:0000313" key="3">
    <source>
        <dbReference type="EMBL" id="UWP84698.1"/>
    </source>
</evidence>
<dbReference type="PANTHER" id="PTHR35174">
    <property type="entry name" value="BLL7171 PROTEIN-RELATED"/>
    <property type="match status" value="1"/>
</dbReference>
<evidence type="ECO:0000259" key="2">
    <source>
        <dbReference type="Pfam" id="PF03795"/>
    </source>
</evidence>
<dbReference type="PANTHER" id="PTHR35174:SF3">
    <property type="entry name" value="BLL7171 PROTEIN"/>
    <property type="match status" value="1"/>
</dbReference>
<dbReference type="InterPro" id="IPR005545">
    <property type="entry name" value="YCII"/>
</dbReference>
<protein>
    <submittedName>
        <fullName evidence="3">YciI family protein</fullName>
    </submittedName>
</protein>
<dbReference type="EMBL" id="CP073720">
    <property type="protein sequence ID" value="UWP84698.1"/>
    <property type="molecule type" value="Genomic_DNA"/>
</dbReference>
<evidence type="ECO:0000256" key="1">
    <source>
        <dbReference type="ARBA" id="ARBA00007689"/>
    </source>
</evidence>
<reference evidence="3" key="1">
    <citation type="submission" date="2021-04" db="EMBL/GenBank/DDBJ databases">
        <authorList>
            <person name="Hartkoorn R.C."/>
            <person name="Beaudoing E."/>
            <person name="Hot D."/>
        </authorList>
    </citation>
    <scope>NUCLEOTIDE SEQUENCE</scope>
    <source>
        <strain evidence="3">NRRL B-16292</strain>
    </source>
</reference>
<comment type="similarity">
    <text evidence="1">Belongs to the YciI family.</text>
</comment>
<sequence>MMLICDDGTDEFGPDEITVMPDFVIWHAALERRGITHQGIRLRPAAEAKTVSVRDGRVLVSDGPYAETKEQIGGFELVECADLDEAIEVAASHPSARRYAVEIRPYWEGEGLTD</sequence>